<comment type="caution">
    <text evidence="2">The sequence shown here is derived from an EMBL/GenBank/DDBJ whole genome shotgun (WGS) entry which is preliminary data.</text>
</comment>
<feature type="region of interest" description="Disordered" evidence="1">
    <location>
        <begin position="63"/>
        <end position="82"/>
    </location>
</feature>
<dbReference type="Proteomes" id="UP000073923">
    <property type="component" value="Unassembled WGS sequence"/>
</dbReference>
<gene>
    <name evidence="2" type="ORF">NS355_09445</name>
</gene>
<feature type="region of interest" description="Disordered" evidence="1">
    <location>
        <begin position="1"/>
        <end position="27"/>
    </location>
</feature>
<dbReference type="PATRIC" id="fig|172044.3.peg.1826"/>
<proteinExistence type="predicted"/>
<name>A0A147IS39_9SPHN</name>
<evidence type="ECO:0000313" key="2">
    <source>
        <dbReference type="EMBL" id="KTT98253.1"/>
    </source>
</evidence>
<evidence type="ECO:0000313" key="3">
    <source>
        <dbReference type="Proteomes" id="UP000073923"/>
    </source>
</evidence>
<dbReference type="EMBL" id="LDTF01000047">
    <property type="protein sequence ID" value="KTT98253.1"/>
    <property type="molecule type" value="Genomic_DNA"/>
</dbReference>
<feature type="compositionally biased region" description="Basic and acidic residues" evidence="1">
    <location>
        <begin position="72"/>
        <end position="82"/>
    </location>
</feature>
<accession>A0A147IS39</accession>
<sequence length="82" mass="9311">MSGHDRRSGDSRRDRGGENGMRIDSNAAANARLRGRALDRLLHGLIAARHHLHISCGDWRRSDCNGLANRPDPQDKHHRQER</sequence>
<reference evidence="2 3" key="1">
    <citation type="journal article" date="2016" name="Front. Microbiol.">
        <title>Genomic Resource of Rice Seed Associated Bacteria.</title>
        <authorList>
            <person name="Midha S."/>
            <person name="Bansal K."/>
            <person name="Sharma S."/>
            <person name="Kumar N."/>
            <person name="Patil P.P."/>
            <person name="Chaudhry V."/>
            <person name="Patil P.B."/>
        </authorList>
    </citation>
    <scope>NUCLEOTIDE SEQUENCE [LARGE SCALE GENOMIC DNA]</scope>
    <source>
        <strain evidence="2 3">NS355</strain>
    </source>
</reference>
<feature type="compositionally biased region" description="Basic and acidic residues" evidence="1">
    <location>
        <begin position="1"/>
        <end position="17"/>
    </location>
</feature>
<organism evidence="2 3">
    <name type="scientific">Sphingomonas yabuuchiae</name>
    <dbReference type="NCBI Taxonomy" id="172044"/>
    <lineage>
        <taxon>Bacteria</taxon>
        <taxon>Pseudomonadati</taxon>
        <taxon>Pseudomonadota</taxon>
        <taxon>Alphaproteobacteria</taxon>
        <taxon>Sphingomonadales</taxon>
        <taxon>Sphingomonadaceae</taxon>
        <taxon>Sphingomonas</taxon>
    </lineage>
</organism>
<dbReference type="AlphaFoldDB" id="A0A147IS39"/>
<protein>
    <submittedName>
        <fullName evidence="2">Uncharacterized protein</fullName>
    </submittedName>
</protein>
<evidence type="ECO:0000256" key="1">
    <source>
        <dbReference type="SAM" id="MobiDB-lite"/>
    </source>
</evidence>